<sequence>MTRPKILELGSWHYCKDVYPEETDVLWTGERPIPRGRAAKGFADCTPWRFIKAMREARRGKYDLIIVYMPLRPAWHPRYWLRAFFRQPLRPLSAMTRVFGVSWLRFVKLPVPIAVLDMNDAFVVGSHNFFLLDKAAAAFKRELPVDRWHILCHSAHPALPTRRIRRNRRWNERLAKIRPISLPAARIDTAGEHPEKISDVFFVGEVAENSWVRRVGLSELEALRSKGLKIDIPHERLPHDEFLRRLSSAWLAWSPSGYSWECYRTAEAAQCLTVPVLNYPTVERHAPVREHEHVLLYDVTPGSLSSAIERGLSDKPRLRQMALDLREHVRKYHLQDAMVDYVIGETLRADGRTA</sequence>
<dbReference type="Gene3D" id="3.40.50.2000">
    <property type="entry name" value="Glycogen Phosphorylase B"/>
    <property type="match status" value="1"/>
</dbReference>
<evidence type="ECO:0000313" key="1">
    <source>
        <dbReference type="EMBL" id="KZD25514.1"/>
    </source>
</evidence>
<dbReference type="RefSeq" id="WP_068729843.1">
    <property type="nucleotide sequence ID" value="NZ_LVYV01000001.1"/>
</dbReference>
<keyword evidence="2" id="KW-1185">Reference proteome</keyword>
<gene>
    <name evidence="1" type="ORF">A4A58_03625</name>
</gene>
<dbReference type="AlphaFoldDB" id="A0A161QV87"/>
<evidence type="ECO:0000313" key="2">
    <source>
        <dbReference type="Proteomes" id="UP000076574"/>
    </source>
</evidence>
<proteinExistence type="predicted"/>
<accession>A0A161QV87</accession>
<reference evidence="1 2" key="1">
    <citation type="submission" date="2016-03" db="EMBL/GenBank/DDBJ databases">
        <title>Microsymbionts genomes from the relict species Vavilovia formosa (Stev.) Fed.</title>
        <authorList>
            <person name="Kopat V."/>
            <person name="Chirak E."/>
            <person name="Kimeklis A."/>
            <person name="Andronov E."/>
        </authorList>
    </citation>
    <scope>NUCLEOTIDE SEQUENCE [LARGE SCALE GENOMIC DNA]</scope>
    <source>
        <strain evidence="1 2">Vaf07</strain>
    </source>
</reference>
<dbReference type="Proteomes" id="UP000076574">
    <property type="component" value="Unassembled WGS sequence"/>
</dbReference>
<comment type="caution">
    <text evidence="1">The sequence shown here is derived from an EMBL/GenBank/DDBJ whole genome shotgun (WGS) entry which is preliminary data.</text>
</comment>
<organism evidence="1 2">
    <name type="scientific">Tardiphaga robiniae</name>
    <dbReference type="NCBI Taxonomy" id="943830"/>
    <lineage>
        <taxon>Bacteria</taxon>
        <taxon>Pseudomonadati</taxon>
        <taxon>Pseudomonadota</taxon>
        <taxon>Alphaproteobacteria</taxon>
        <taxon>Hyphomicrobiales</taxon>
        <taxon>Nitrobacteraceae</taxon>
        <taxon>Tardiphaga</taxon>
    </lineage>
</organism>
<protein>
    <recommendedName>
        <fullName evidence="3">Glycosyltransferase family 1 protein</fullName>
    </recommendedName>
</protein>
<evidence type="ECO:0008006" key="3">
    <source>
        <dbReference type="Google" id="ProtNLM"/>
    </source>
</evidence>
<name>A0A161QV87_9BRAD</name>
<dbReference type="OrthoDB" id="516273at2"/>
<dbReference type="EMBL" id="LVYV01000001">
    <property type="protein sequence ID" value="KZD25514.1"/>
    <property type="molecule type" value="Genomic_DNA"/>
</dbReference>